<dbReference type="AlphaFoldDB" id="A0A4R7B275"/>
<evidence type="ECO:0000313" key="2">
    <source>
        <dbReference type="EMBL" id="TDR77829.1"/>
    </source>
</evidence>
<evidence type="ECO:0000313" key="3">
    <source>
        <dbReference type="Proteomes" id="UP000295611"/>
    </source>
</evidence>
<sequence length="75" mass="8147">MKSCCSNSKSRWPMVIMIGLLAVIAGLLTFGNARGASLAALPLLSVLICPLMMFVMMYLMPRQHDEKASANTDKS</sequence>
<keyword evidence="1" id="KW-0472">Membrane</keyword>
<organism evidence="2 3">
    <name type="scientific">Paludibacterium purpuratum</name>
    <dbReference type="NCBI Taxonomy" id="1144873"/>
    <lineage>
        <taxon>Bacteria</taxon>
        <taxon>Pseudomonadati</taxon>
        <taxon>Pseudomonadota</taxon>
        <taxon>Betaproteobacteria</taxon>
        <taxon>Neisseriales</taxon>
        <taxon>Chromobacteriaceae</taxon>
        <taxon>Paludibacterium</taxon>
    </lineage>
</organism>
<evidence type="ECO:0000256" key="1">
    <source>
        <dbReference type="SAM" id="Phobius"/>
    </source>
</evidence>
<dbReference type="Pfam" id="PF11666">
    <property type="entry name" value="DUF2933"/>
    <property type="match status" value="1"/>
</dbReference>
<feature type="transmembrane region" description="Helical" evidence="1">
    <location>
        <begin position="36"/>
        <end position="59"/>
    </location>
</feature>
<keyword evidence="1" id="KW-0812">Transmembrane</keyword>
<accession>A0A4R7B275</accession>
<gene>
    <name evidence="2" type="ORF">DFP86_10969</name>
</gene>
<comment type="caution">
    <text evidence="2">The sequence shown here is derived from an EMBL/GenBank/DDBJ whole genome shotgun (WGS) entry which is preliminary data.</text>
</comment>
<dbReference type="RefSeq" id="WP_133681496.1">
    <property type="nucleotide sequence ID" value="NZ_SNZP01000009.1"/>
</dbReference>
<name>A0A4R7B275_9NEIS</name>
<protein>
    <submittedName>
        <fullName evidence="2">DUF2933 family protein</fullName>
    </submittedName>
</protein>
<dbReference type="Proteomes" id="UP000295611">
    <property type="component" value="Unassembled WGS sequence"/>
</dbReference>
<proteinExistence type="predicted"/>
<keyword evidence="1" id="KW-1133">Transmembrane helix</keyword>
<dbReference type="EMBL" id="SNZP01000009">
    <property type="protein sequence ID" value="TDR77829.1"/>
    <property type="molecule type" value="Genomic_DNA"/>
</dbReference>
<dbReference type="InterPro" id="IPR021682">
    <property type="entry name" value="DUF2933"/>
</dbReference>
<feature type="transmembrane region" description="Helical" evidence="1">
    <location>
        <begin position="12"/>
        <end position="30"/>
    </location>
</feature>
<reference evidence="2 3" key="1">
    <citation type="submission" date="2019-03" db="EMBL/GenBank/DDBJ databases">
        <title>Genomic Encyclopedia of Type Strains, Phase III (KMG-III): the genomes of soil and plant-associated and newly described type strains.</title>
        <authorList>
            <person name="Whitman W."/>
        </authorList>
    </citation>
    <scope>NUCLEOTIDE SEQUENCE [LARGE SCALE GENOMIC DNA]</scope>
    <source>
        <strain evidence="2 3">CECT 8976</strain>
    </source>
</reference>
<keyword evidence="3" id="KW-1185">Reference proteome</keyword>